<dbReference type="PANTHER" id="PTHR42939">
    <property type="entry name" value="ABC TRANSPORTER ATP-BINDING PROTEIN ALBC-RELATED"/>
    <property type="match status" value="1"/>
</dbReference>
<name>A0A0G3HF95_9CORY</name>
<evidence type="ECO:0000313" key="6">
    <source>
        <dbReference type="Proteomes" id="UP000035548"/>
    </source>
</evidence>
<dbReference type="GO" id="GO:0005524">
    <property type="term" value="F:ATP binding"/>
    <property type="evidence" value="ECO:0007669"/>
    <property type="project" value="UniProtKB-KW"/>
</dbReference>
<evidence type="ECO:0000256" key="2">
    <source>
        <dbReference type="ARBA" id="ARBA00022741"/>
    </source>
</evidence>
<dbReference type="InterPro" id="IPR051782">
    <property type="entry name" value="ABC_Transporter_VariousFunc"/>
</dbReference>
<proteinExistence type="predicted"/>
<accession>A0A0G3HF95</accession>
<dbReference type="Pfam" id="PF00005">
    <property type="entry name" value="ABC_tran"/>
    <property type="match status" value="1"/>
</dbReference>
<protein>
    <submittedName>
        <fullName evidence="5">ABC-type multidrug transport system, ATPase component</fullName>
    </submittedName>
</protein>
<gene>
    <name evidence="5" type="ORF">CUTER_10080</name>
</gene>
<dbReference type="Gene3D" id="3.40.50.300">
    <property type="entry name" value="P-loop containing nucleotide triphosphate hydrolases"/>
    <property type="match status" value="1"/>
</dbReference>
<keyword evidence="3" id="KW-0067">ATP-binding</keyword>
<dbReference type="STRING" id="1072256.CUTER_10080"/>
<keyword evidence="6" id="KW-1185">Reference proteome</keyword>
<reference evidence="5 6" key="1">
    <citation type="journal article" date="2015" name="Genome Announc.">
        <title>Virulence Factor Genes Detected in the Complete Genome Sequence of Corynebacterium uterequi DSM 45634, Isolated from the Uterus of a Maiden Mare.</title>
        <authorList>
            <person name="Ruckert C."/>
            <person name="Kriete M."/>
            <person name="Jaenicke S."/>
            <person name="Winkler A."/>
            <person name="Tauch A."/>
        </authorList>
    </citation>
    <scope>NUCLEOTIDE SEQUENCE [LARGE SCALE GENOMIC DNA]</scope>
    <source>
        <strain evidence="5 6">DSM 45634</strain>
    </source>
</reference>
<dbReference type="GO" id="GO:0016887">
    <property type="term" value="F:ATP hydrolysis activity"/>
    <property type="evidence" value="ECO:0007669"/>
    <property type="project" value="InterPro"/>
</dbReference>
<dbReference type="InterPro" id="IPR027417">
    <property type="entry name" value="P-loop_NTPase"/>
</dbReference>
<reference evidence="6" key="2">
    <citation type="submission" date="2015-05" db="EMBL/GenBank/DDBJ databases">
        <title>Complete genome sequence of Corynebacterium uterequi DSM 45634, isolated from the uterus of a maiden mare.</title>
        <authorList>
            <person name="Ruckert C."/>
            <person name="Albersmeier A."/>
            <person name="Winkler A."/>
            <person name="Tauch A."/>
        </authorList>
    </citation>
    <scope>NUCLEOTIDE SEQUENCE [LARGE SCALE GENOMIC DNA]</scope>
    <source>
        <strain evidence="6">DSM 45634</strain>
    </source>
</reference>
<dbReference type="SUPFAM" id="SSF52540">
    <property type="entry name" value="P-loop containing nucleoside triphosphate hydrolases"/>
    <property type="match status" value="1"/>
</dbReference>
<evidence type="ECO:0000313" key="5">
    <source>
        <dbReference type="EMBL" id="AKK11984.1"/>
    </source>
</evidence>
<dbReference type="Proteomes" id="UP000035548">
    <property type="component" value="Chromosome"/>
</dbReference>
<feature type="domain" description="ABC transporter" evidence="4">
    <location>
        <begin position="5"/>
        <end position="234"/>
    </location>
</feature>
<evidence type="ECO:0000256" key="1">
    <source>
        <dbReference type="ARBA" id="ARBA00022448"/>
    </source>
</evidence>
<sequence length="298" mass="33354">MSAVIEVRGLGKKFPGNDFYSLRDATFDLNEGDIIGLVGRNGSGKSTLLKMLSKAQRPTEGTIHYNGKDIFSAPNILDDFGFMIEPAFFPQISVEENLEFFLKIQKKNHDRPKIAPTLELVGLWEARKRKPRTFSFGMKQRTALAIALVSKPSIVFLDEPFVGLDPVGVQSLLDILKKWSSENGTSMIISSHQLNELRELCNRYLFIESGNLTDNVNDNLIKTTVTLNAEAEGNIDETLSKILLESNVAFEGHRIAIPSTLDNALMNRLYMELGSRNLIKSVDSRKDSLENLFKGEDK</sequence>
<dbReference type="InterPro" id="IPR003439">
    <property type="entry name" value="ABC_transporter-like_ATP-bd"/>
</dbReference>
<evidence type="ECO:0000259" key="4">
    <source>
        <dbReference type="PROSITE" id="PS50893"/>
    </source>
</evidence>
<keyword evidence="1" id="KW-0813">Transport</keyword>
<dbReference type="CDD" id="cd03230">
    <property type="entry name" value="ABC_DR_subfamily_A"/>
    <property type="match status" value="1"/>
</dbReference>
<dbReference type="PROSITE" id="PS50893">
    <property type="entry name" value="ABC_TRANSPORTER_2"/>
    <property type="match status" value="1"/>
</dbReference>
<keyword evidence="2" id="KW-0547">Nucleotide-binding</keyword>
<dbReference type="SMART" id="SM00382">
    <property type="entry name" value="AAA"/>
    <property type="match status" value="1"/>
</dbReference>
<dbReference type="PANTHER" id="PTHR42939:SF1">
    <property type="entry name" value="ABC TRANSPORTER ATP-BINDING PROTEIN ALBC-RELATED"/>
    <property type="match status" value="1"/>
</dbReference>
<dbReference type="KEGG" id="cut:CUTER_10080"/>
<evidence type="ECO:0000256" key="3">
    <source>
        <dbReference type="ARBA" id="ARBA00022840"/>
    </source>
</evidence>
<dbReference type="PATRIC" id="fig|1072256.5.peg.1986"/>
<dbReference type="AlphaFoldDB" id="A0A0G3HF95"/>
<dbReference type="InterPro" id="IPR003593">
    <property type="entry name" value="AAA+_ATPase"/>
</dbReference>
<organism evidence="5 6">
    <name type="scientific">Corynebacterium uterequi</name>
    <dbReference type="NCBI Taxonomy" id="1072256"/>
    <lineage>
        <taxon>Bacteria</taxon>
        <taxon>Bacillati</taxon>
        <taxon>Actinomycetota</taxon>
        <taxon>Actinomycetes</taxon>
        <taxon>Mycobacteriales</taxon>
        <taxon>Corynebacteriaceae</taxon>
        <taxon>Corynebacterium</taxon>
    </lineage>
</organism>
<dbReference type="EMBL" id="CP011546">
    <property type="protein sequence ID" value="AKK11984.1"/>
    <property type="molecule type" value="Genomic_DNA"/>
</dbReference>